<name>A0ABC9ANL7_9POAL</name>
<dbReference type="GO" id="GO:0046872">
    <property type="term" value="F:metal ion binding"/>
    <property type="evidence" value="ECO:0007669"/>
    <property type="project" value="UniProtKB-KW"/>
</dbReference>
<dbReference type="InterPro" id="IPR036396">
    <property type="entry name" value="Cyt_P450_sf"/>
</dbReference>
<keyword evidence="2 4" id="KW-0479">Metal-binding</keyword>
<feature type="transmembrane region" description="Helical" evidence="6">
    <location>
        <begin position="6"/>
        <end position="24"/>
    </location>
</feature>
<evidence type="ECO:0000256" key="1">
    <source>
        <dbReference type="ARBA" id="ARBA00010617"/>
    </source>
</evidence>
<dbReference type="EMBL" id="OZ075131">
    <property type="protein sequence ID" value="CAL4981346.1"/>
    <property type="molecule type" value="Genomic_DNA"/>
</dbReference>
<dbReference type="InterPro" id="IPR017972">
    <property type="entry name" value="Cyt_P450_CS"/>
</dbReference>
<evidence type="ECO:0000256" key="4">
    <source>
        <dbReference type="PIRSR" id="PIRSR602401-1"/>
    </source>
</evidence>
<keyword evidence="5" id="KW-0560">Oxidoreductase</keyword>
<dbReference type="PANTHER" id="PTHR47955">
    <property type="entry name" value="CYTOCHROME P450 FAMILY 71 PROTEIN"/>
    <property type="match status" value="1"/>
</dbReference>
<keyword evidence="5" id="KW-0503">Monooxygenase</keyword>
<proteinExistence type="inferred from homology"/>
<keyword evidence="3 4" id="KW-0408">Iron</keyword>
<dbReference type="PRINTS" id="PR00463">
    <property type="entry name" value="EP450I"/>
</dbReference>
<keyword evidence="4 5" id="KW-0349">Heme</keyword>
<dbReference type="InterPro" id="IPR002401">
    <property type="entry name" value="Cyt_P450_E_grp-I"/>
</dbReference>
<dbReference type="PANTHER" id="PTHR47955:SF15">
    <property type="entry name" value="CYTOCHROME P450 71A2-LIKE"/>
    <property type="match status" value="1"/>
</dbReference>
<keyword evidence="6" id="KW-1133">Transmembrane helix</keyword>
<dbReference type="Proteomes" id="UP001497457">
    <property type="component" value="Chromosome 21rd"/>
</dbReference>
<keyword evidence="8" id="KW-1185">Reference proteome</keyword>
<reference evidence="7 8" key="2">
    <citation type="submission" date="2024-10" db="EMBL/GenBank/DDBJ databases">
        <authorList>
            <person name="Ryan C."/>
        </authorList>
    </citation>
    <scope>NUCLEOTIDE SEQUENCE [LARGE SCALE GENOMIC DNA]</scope>
</reference>
<keyword evidence="6" id="KW-0472">Membrane</keyword>
<dbReference type="SUPFAM" id="SSF48264">
    <property type="entry name" value="Cytochrome P450"/>
    <property type="match status" value="1"/>
</dbReference>
<comment type="cofactor">
    <cofactor evidence="4">
        <name>heme</name>
        <dbReference type="ChEBI" id="CHEBI:30413"/>
    </cofactor>
</comment>
<evidence type="ECO:0000256" key="5">
    <source>
        <dbReference type="RuleBase" id="RU000461"/>
    </source>
</evidence>
<dbReference type="PROSITE" id="PS00086">
    <property type="entry name" value="CYTOCHROME_P450"/>
    <property type="match status" value="1"/>
</dbReference>
<dbReference type="AlphaFoldDB" id="A0ABC9ANL7"/>
<evidence type="ECO:0000256" key="3">
    <source>
        <dbReference type="ARBA" id="ARBA00023004"/>
    </source>
</evidence>
<protein>
    <recommendedName>
        <fullName evidence="9">Cytochrome P450 71A1</fullName>
    </recommendedName>
</protein>
<gene>
    <name evidence="7" type="ORF">URODEC1_LOCUS56093</name>
</gene>
<keyword evidence="6" id="KW-0812">Transmembrane</keyword>
<dbReference type="PRINTS" id="PR00385">
    <property type="entry name" value="P450"/>
</dbReference>
<accession>A0ABC9ANL7</accession>
<feature type="binding site" description="axial binding residue" evidence="4">
    <location>
        <position position="446"/>
    </location>
    <ligand>
        <name>heme</name>
        <dbReference type="ChEBI" id="CHEBI:30413"/>
    </ligand>
    <ligandPart>
        <name>Fe</name>
        <dbReference type="ChEBI" id="CHEBI:18248"/>
    </ligandPart>
</feature>
<dbReference type="GO" id="GO:0004497">
    <property type="term" value="F:monooxygenase activity"/>
    <property type="evidence" value="ECO:0007669"/>
    <property type="project" value="UniProtKB-KW"/>
</dbReference>
<dbReference type="FunFam" id="1.10.630.10:FF:000011">
    <property type="entry name" value="Cytochrome P450 83B1"/>
    <property type="match status" value="1"/>
</dbReference>
<evidence type="ECO:0008006" key="9">
    <source>
        <dbReference type="Google" id="ProtNLM"/>
    </source>
</evidence>
<evidence type="ECO:0000313" key="8">
    <source>
        <dbReference type="Proteomes" id="UP001497457"/>
    </source>
</evidence>
<evidence type="ECO:0000256" key="6">
    <source>
        <dbReference type="SAM" id="Phobius"/>
    </source>
</evidence>
<dbReference type="Gene3D" id="1.10.630.10">
    <property type="entry name" value="Cytochrome P450"/>
    <property type="match status" value="1"/>
</dbReference>
<dbReference type="InterPro" id="IPR001128">
    <property type="entry name" value="Cyt_P450"/>
</dbReference>
<comment type="similarity">
    <text evidence="1 5">Belongs to the cytochrome P450 family.</text>
</comment>
<evidence type="ECO:0000313" key="7">
    <source>
        <dbReference type="EMBL" id="CAL4981346.1"/>
    </source>
</evidence>
<sequence length="505" mass="56857">MDPVQLGYSLLILVVSFYAIARSFRLRRQGTNQVVPPSPPALPIIGNIHQLVHGQRHRTLQALAQRHGPLFLLHLGAVPTIVVSSASIAEEVLKAQDHAFCSRPPQHTARGVLYDCRDVGFCPYGERWRHLRRIAVERLLSKQRVNSFHDIREEEVGSLMGRIRSASAQDRKRRGVNVTELMVSLTYTVVSRAAFGNKLGGMDPWVVHEMFEEVFQMLQTIAVSDVFPWLAWVDWATGLDARIKRIAGKLDSVLENALQEHERSGRQDGEVGDLLDDLLFVLKEDGPEFKLERTDAKGLIADMFIAGTDTTFKLMEWAMAELIKNPKEMEKVQAEVRHIVGAHGRVQENMLDDMGRLNAAMKETLRLHPPAPLLIPHEVIQDTKLHGYDIPAKTRVLVNVWAIGRDTKSWVNADEFQPERFMHRAFDYGALNDFRFIPFGAGRRGCPGIAFGTRLAGLALANMLYHFNWELPDGEDLQSFQLIESTGFSPGLKCALTLIAKPLQE</sequence>
<organism evidence="7 8">
    <name type="scientific">Urochloa decumbens</name>
    <dbReference type="NCBI Taxonomy" id="240449"/>
    <lineage>
        <taxon>Eukaryota</taxon>
        <taxon>Viridiplantae</taxon>
        <taxon>Streptophyta</taxon>
        <taxon>Embryophyta</taxon>
        <taxon>Tracheophyta</taxon>
        <taxon>Spermatophyta</taxon>
        <taxon>Magnoliopsida</taxon>
        <taxon>Liliopsida</taxon>
        <taxon>Poales</taxon>
        <taxon>Poaceae</taxon>
        <taxon>PACMAD clade</taxon>
        <taxon>Panicoideae</taxon>
        <taxon>Panicodae</taxon>
        <taxon>Paniceae</taxon>
        <taxon>Melinidinae</taxon>
        <taxon>Urochloa</taxon>
    </lineage>
</organism>
<reference evidence="8" key="1">
    <citation type="submission" date="2024-06" db="EMBL/GenBank/DDBJ databases">
        <authorList>
            <person name="Ryan C."/>
        </authorList>
    </citation>
    <scope>NUCLEOTIDE SEQUENCE [LARGE SCALE GENOMIC DNA]</scope>
</reference>
<dbReference type="Pfam" id="PF00067">
    <property type="entry name" value="p450"/>
    <property type="match status" value="1"/>
</dbReference>
<evidence type="ECO:0000256" key="2">
    <source>
        <dbReference type="ARBA" id="ARBA00022723"/>
    </source>
</evidence>
<dbReference type="CDD" id="cd11072">
    <property type="entry name" value="CYP71-like"/>
    <property type="match status" value="1"/>
</dbReference>